<feature type="compositionally biased region" description="Basic and acidic residues" evidence="1">
    <location>
        <begin position="1"/>
        <end position="13"/>
    </location>
</feature>
<organism evidence="3">
    <name type="scientific">uncultured Thermomicrobiales bacterium</name>
    <dbReference type="NCBI Taxonomy" id="1645740"/>
    <lineage>
        <taxon>Bacteria</taxon>
        <taxon>Pseudomonadati</taxon>
        <taxon>Thermomicrobiota</taxon>
        <taxon>Thermomicrobia</taxon>
        <taxon>Thermomicrobiales</taxon>
        <taxon>environmental samples</taxon>
    </lineage>
</organism>
<accession>A0A6J4UPV5</accession>
<dbReference type="SUPFAM" id="SSF141673">
    <property type="entry name" value="MOSC N-terminal domain-like"/>
    <property type="match status" value="1"/>
</dbReference>
<dbReference type="GO" id="GO:0030170">
    <property type="term" value="F:pyridoxal phosphate binding"/>
    <property type="evidence" value="ECO:0007669"/>
    <property type="project" value="InterPro"/>
</dbReference>
<gene>
    <name evidence="3" type="ORF">AVDCRST_MAG33-1360</name>
</gene>
<sequence>MSVRDRSGSRARTEGQTMTETNDRGGAVRVTGLYRYPIKSCRGQALAAADFDHRGIAHDREFVIVTPDGTFLTQRQLPRMALIAPELIDGGIRVAAPGMGPITVERRVEGDRLWVEIWKDRAVGIDQGDGIAAWLSAFLGLPVRLARMAEDHVRQVDQTYARPDDQTGFSDGYPILLVTEESLAELNRRLVGRGEAALPMDRFRPNIVVAGGGVPNEEDTWGDVRIGDVSLHGVKLCARCAITTTDQQTAETSKEPLRTFAGYRKFPRGVMFGQNMTFDAPGSMAVGDTVAVMSRVDLALV</sequence>
<evidence type="ECO:0000313" key="3">
    <source>
        <dbReference type="EMBL" id="CAA9556911.1"/>
    </source>
</evidence>
<dbReference type="InterPro" id="IPR005303">
    <property type="entry name" value="MOCOS_middle"/>
</dbReference>
<feature type="region of interest" description="Disordered" evidence="1">
    <location>
        <begin position="1"/>
        <end position="24"/>
    </location>
</feature>
<dbReference type="GO" id="GO:0030151">
    <property type="term" value="F:molybdenum ion binding"/>
    <property type="evidence" value="ECO:0007669"/>
    <property type="project" value="InterPro"/>
</dbReference>
<dbReference type="AlphaFoldDB" id="A0A6J4UPV5"/>
<dbReference type="EMBL" id="CADCWK010000135">
    <property type="protein sequence ID" value="CAA9556911.1"/>
    <property type="molecule type" value="Genomic_DNA"/>
</dbReference>
<dbReference type="InterPro" id="IPR011037">
    <property type="entry name" value="Pyrv_Knase-like_insert_dom_sf"/>
</dbReference>
<reference evidence="3" key="1">
    <citation type="submission" date="2020-02" db="EMBL/GenBank/DDBJ databases">
        <authorList>
            <person name="Meier V. D."/>
        </authorList>
    </citation>
    <scope>NUCLEOTIDE SEQUENCE</scope>
    <source>
        <strain evidence="3">AVDCRST_MAG33</strain>
    </source>
</reference>
<dbReference type="GO" id="GO:0003824">
    <property type="term" value="F:catalytic activity"/>
    <property type="evidence" value="ECO:0007669"/>
    <property type="project" value="InterPro"/>
</dbReference>
<dbReference type="Pfam" id="PF03473">
    <property type="entry name" value="MOSC"/>
    <property type="match status" value="1"/>
</dbReference>
<evidence type="ECO:0000259" key="2">
    <source>
        <dbReference type="PROSITE" id="PS51340"/>
    </source>
</evidence>
<dbReference type="PANTHER" id="PTHR14237:SF19">
    <property type="entry name" value="MITOCHONDRIAL AMIDOXIME REDUCING COMPONENT 1"/>
    <property type="match status" value="1"/>
</dbReference>
<proteinExistence type="predicted"/>
<dbReference type="PROSITE" id="PS51340">
    <property type="entry name" value="MOSC"/>
    <property type="match status" value="1"/>
</dbReference>
<feature type="domain" description="MOSC" evidence="2">
    <location>
        <begin position="143"/>
        <end position="293"/>
    </location>
</feature>
<dbReference type="Pfam" id="PF03476">
    <property type="entry name" value="MOSC_N"/>
    <property type="match status" value="1"/>
</dbReference>
<dbReference type="PANTHER" id="PTHR14237">
    <property type="entry name" value="MOLYBDOPTERIN COFACTOR SULFURASE MOSC"/>
    <property type="match status" value="1"/>
</dbReference>
<dbReference type="SUPFAM" id="SSF50800">
    <property type="entry name" value="PK beta-barrel domain-like"/>
    <property type="match status" value="1"/>
</dbReference>
<evidence type="ECO:0000256" key="1">
    <source>
        <dbReference type="SAM" id="MobiDB-lite"/>
    </source>
</evidence>
<dbReference type="InterPro" id="IPR005302">
    <property type="entry name" value="MoCF_Sase_C"/>
</dbReference>
<name>A0A6J4UPV5_9BACT</name>
<protein>
    <submittedName>
        <fullName evidence="3">Flavodoxin reductases (Ferredoxin-NADPH reductases) family 1</fullName>
    </submittedName>
</protein>